<evidence type="ECO:0000259" key="14">
    <source>
        <dbReference type="PROSITE" id="PS50109"/>
    </source>
</evidence>
<evidence type="ECO:0000313" key="18">
    <source>
        <dbReference type="Proteomes" id="UP000557739"/>
    </source>
</evidence>
<dbReference type="GO" id="GO:0006935">
    <property type="term" value="P:chemotaxis"/>
    <property type="evidence" value="ECO:0007669"/>
    <property type="project" value="UniProtKB-KW"/>
</dbReference>
<feature type="region of interest" description="Disordered" evidence="13">
    <location>
        <begin position="263"/>
        <end position="283"/>
    </location>
</feature>
<protein>
    <recommendedName>
        <fullName evidence="3">Chemotaxis protein CheA</fullName>
        <ecNumber evidence="2">2.7.13.3</ecNumber>
    </recommendedName>
</protein>
<keyword evidence="8 17" id="KW-0418">Kinase</keyword>
<evidence type="ECO:0000259" key="16">
    <source>
        <dbReference type="PROSITE" id="PS50894"/>
    </source>
</evidence>
<dbReference type="InterPro" id="IPR036061">
    <property type="entry name" value="CheW-like_dom_sf"/>
</dbReference>
<dbReference type="InterPro" id="IPR002545">
    <property type="entry name" value="CheW-lke_dom"/>
</dbReference>
<dbReference type="CDD" id="cd00088">
    <property type="entry name" value="HPT"/>
    <property type="match status" value="1"/>
</dbReference>
<dbReference type="PANTHER" id="PTHR43395">
    <property type="entry name" value="SENSOR HISTIDINE KINASE CHEA"/>
    <property type="match status" value="1"/>
</dbReference>
<dbReference type="Pfam" id="PF02518">
    <property type="entry name" value="HATPase_c"/>
    <property type="match status" value="1"/>
</dbReference>
<sequence length="685" mass="72132">MSPDDIQSIFFQECEEGLASAETALMAIKAGEHDGETINTIFRAVHSIKGGAGAFGFNPLQAFTHHFETLLDKVRDGELSLTPPLVELLMGAFDVLADHVTAIRGEGDQPDDAAMEQALRDALTAAPAAVPVAAPVVPELSFDLAAMMAELAAPADVPAQDWRVAFTPAAGDLAHGSEPLLLMRELAALGGQVVRADADRVPTLDGFDPDAAYMGWTLRLPAAADRALIEEVFDFVADPASVTIERAAFDESAVAVPAPTPVLQSPPAAPAAPTVAEPPAVQAPPAAKPAKVAAGATIRVDLEKLDRLVDLVGELVITQSMLSQRLVSNGLAAVEELADLDQLTRELQDSAMAIRAQPVKSVFSRVPRIVRELEASTGKRVQIEVEGEATELDKTVIERIGEPLTHLVRNCVDHGIELPADRLAKGKPAEGRLRLSAEHKGSRIVISVSDDGAGIDRERVLAIAAERGIVPADARLSDEEIDQLIFAPGFSTAREVSNISGRGVGMDVVRQNVQALGGRITIQSRPGEGSSFALALPLTLAIVDGMVVSVGDQTYIIPLTHIVESLRPERGQVQSTGLGNRVLNVRGSFLPVLGIGDQLGLSGTVSEPSEGVLIVVETESAGSAILMVDAIIDQRQVVIKSLETHYQQVEGVAGATILGDGRVALILDVEGLVGLRAPMPLRCAS</sequence>
<dbReference type="Gene3D" id="1.10.287.560">
    <property type="entry name" value="Histidine kinase CheA-like, homodimeric domain"/>
    <property type="match status" value="1"/>
</dbReference>
<dbReference type="InterPro" id="IPR005467">
    <property type="entry name" value="His_kinase_dom"/>
</dbReference>
<keyword evidence="4" id="KW-0145">Chemotaxis</keyword>
<dbReference type="SUPFAM" id="SSF47226">
    <property type="entry name" value="Histidine-containing phosphotransfer domain, HPT domain"/>
    <property type="match status" value="1"/>
</dbReference>
<dbReference type="PROSITE" id="PS50109">
    <property type="entry name" value="HIS_KIN"/>
    <property type="match status" value="1"/>
</dbReference>
<feature type="compositionally biased region" description="Low complexity" evidence="13">
    <location>
        <begin position="271"/>
        <end position="283"/>
    </location>
</feature>
<reference evidence="17 18" key="1">
    <citation type="submission" date="2020-08" db="EMBL/GenBank/DDBJ databases">
        <title>Genomic Encyclopedia of Type Strains, Phase IV (KMG-IV): sequencing the most valuable type-strain genomes for metagenomic binning, comparative biology and taxonomic classification.</title>
        <authorList>
            <person name="Goeker M."/>
        </authorList>
    </citation>
    <scope>NUCLEOTIDE SEQUENCE [LARGE SCALE GENOMIC DNA]</scope>
    <source>
        <strain evidence="17 18">DSM 27244</strain>
    </source>
</reference>
<evidence type="ECO:0000256" key="2">
    <source>
        <dbReference type="ARBA" id="ARBA00012438"/>
    </source>
</evidence>
<evidence type="ECO:0000256" key="1">
    <source>
        <dbReference type="ARBA" id="ARBA00000085"/>
    </source>
</evidence>
<dbReference type="SMART" id="SM01231">
    <property type="entry name" value="H-kinase_dim"/>
    <property type="match status" value="1"/>
</dbReference>
<dbReference type="SUPFAM" id="SSF47384">
    <property type="entry name" value="Homodimeric domain of signal transducing histidine kinase"/>
    <property type="match status" value="1"/>
</dbReference>
<keyword evidence="6 17" id="KW-0808">Transferase</keyword>
<dbReference type="GO" id="GO:0005737">
    <property type="term" value="C:cytoplasm"/>
    <property type="evidence" value="ECO:0007669"/>
    <property type="project" value="InterPro"/>
</dbReference>
<dbReference type="PRINTS" id="PR00344">
    <property type="entry name" value="BCTRLSENSOR"/>
</dbReference>
<dbReference type="InterPro" id="IPR004105">
    <property type="entry name" value="CheA-like_dim"/>
</dbReference>
<evidence type="ECO:0000256" key="5">
    <source>
        <dbReference type="ARBA" id="ARBA00022553"/>
    </source>
</evidence>
<dbReference type="CDD" id="cd00731">
    <property type="entry name" value="CheA_reg"/>
    <property type="match status" value="1"/>
</dbReference>
<evidence type="ECO:0000256" key="7">
    <source>
        <dbReference type="ARBA" id="ARBA00022741"/>
    </source>
</evidence>
<keyword evidence="10" id="KW-0902">Two-component regulatory system</keyword>
<dbReference type="Gene3D" id="2.30.30.40">
    <property type="entry name" value="SH3 Domains"/>
    <property type="match status" value="1"/>
</dbReference>
<dbReference type="RefSeq" id="WP_184025601.1">
    <property type="nucleotide sequence ID" value="NZ_JACIJJ010000001.1"/>
</dbReference>
<dbReference type="Gene3D" id="1.20.120.160">
    <property type="entry name" value="HPT domain"/>
    <property type="match status" value="1"/>
</dbReference>
<evidence type="ECO:0000256" key="9">
    <source>
        <dbReference type="ARBA" id="ARBA00022840"/>
    </source>
</evidence>
<dbReference type="InterPro" id="IPR036641">
    <property type="entry name" value="HPT_dom_sf"/>
</dbReference>
<name>A0A7W9ANX9_9SPHN</name>
<dbReference type="SMART" id="SM00073">
    <property type="entry name" value="HPT"/>
    <property type="match status" value="1"/>
</dbReference>
<dbReference type="InterPro" id="IPR037006">
    <property type="entry name" value="CheA-like_homodim_sf"/>
</dbReference>
<dbReference type="EC" id="2.7.13.3" evidence="2"/>
<keyword evidence="7" id="KW-0547">Nucleotide-binding</keyword>
<feature type="modified residue" description="Phosphohistidine" evidence="12">
    <location>
        <position position="46"/>
    </location>
</feature>
<dbReference type="EMBL" id="JACIJJ010000001">
    <property type="protein sequence ID" value="MBB5697885.1"/>
    <property type="molecule type" value="Genomic_DNA"/>
</dbReference>
<evidence type="ECO:0000256" key="13">
    <source>
        <dbReference type="SAM" id="MobiDB-lite"/>
    </source>
</evidence>
<dbReference type="InterPro" id="IPR036890">
    <property type="entry name" value="HATPase_C_sf"/>
</dbReference>
<dbReference type="AlphaFoldDB" id="A0A7W9ANX9"/>
<feature type="domain" description="Histidine kinase" evidence="14">
    <location>
        <begin position="334"/>
        <end position="540"/>
    </location>
</feature>
<evidence type="ECO:0000256" key="4">
    <source>
        <dbReference type="ARBA" id="ARBA00022500"/>
    </source>
</evidence>
<feature type="domain" description="HPt" evidence="16">
    <location>
        <begin position="1"/>
        <end position="103"/>
    </location>
</feature>
<proteinExistence type="predicted"/>
<evidence type="ECO:0000313" key="17">
    <source>
        <dbReference type="EMBL" id="MBB5697885.1"/>
    </source>
</evidence>
<evidence type="ECO:0000259" key="15">
    <source>
        <dbReference type="PROSITE" id="PS50851"/>
    </source>
</evidence>
<comment type="catalytic activity">
    <reaction evidence="1">
        <text>ATP + protein L-histidine = ADP + protein N-phospho-L-histidine.</text>
        <dbReference type="EC" id="2.7.13.3"/>
    </reaction>
</comment>
<dbReference type="CDD" id="cd16916">
    <property type="entry name" value="HATPase_CheA-like"/>
    <property type="match status" value="1"/>
</dbReference>
<evidence type="ECO:0000256" key="12">
    <source>
        <dbReference type="PROSITE-ProRule" id="PRU00110"/>
    </source>
</evidence>
<evidence type="ECO:0000256" key="8">
    <source>
        <dbReference type="ARBA" id="ARBA00022777"/>
    </source>
</evidence>
<dbReference type="Proteomes" id="UP000557739">
    <property type="component" value="Unassembled WGS sequence"/>
</dbReference>
<dbReference type="PROSITE" id="PS50851">
    <property type="entry name" value="CHEW"/>
    <property type="match status" value="1"/>
</dbReference>
<dbReference type="GO" id="GO:0005524">
    <property type="term" value="F:ATP binding"/>
    <property type="evidence" value="ECO:0007669"/>
    <property type="project" value="UniProtKB-KW"/>
</dbReference>
<evidence type="ECO:0000256" key="6">
    <source>
        <dbReference type="ARBA" id="ARBA00022679"/>
    </source>
</evidence>
<dbReference type="PANTHER" id="PTHR43395:SF10">
    <property type="entry name" value="CHEMOTAXIS PROTEIN CHEA"/>
    <property type="match status" value="1"/>
</dbReference>
<dbReference type="SUPFAM" id="SSF50341">
    <property type="entry name" value="CheW-like"/>
    <property type="match status" value="1"/>
</dbReference>
<organism evidence="17 18">
    <name type="scientific">Sphingomonas yantingensis</name>
    <dbReference type="NCBI Taxonomy" id="1241761"/>
    <lineage>
        <taxon>Bacteria</taxon>
        <taxon>Pseudomonadati</taxon>
        <taxon>Pseudomonadota</taxon>
        <taxon>Alphaproteobacteria</taxon>
        <taxon>Sphingomonadales</taxon>
        <taxon>Sphingomonadaceae</taxon>
        <taxon>Sphingomonas</taxon>
    </lineage>
</organism>
<comment type="function">
    <text evidence="11">Involved in the transmission of sensory signals from the chemoreceptors to the flagellar motors. CheA is autophosphorylated; it can transfer its phosphate group to either CheB or CheY.</text>
</comment>
<dbReference type="Gene3D" id="3.30.565.10">
    <property type="entry name" value="Histidine kinase-like ATPase, C-terminal domain"/>
    <property type="match status" value="1"/>
</dbReference>
<dbReference type="PROSITE" id="PS50894">
    <property type="entry name" value="HPT"/>
    <property type="match status" value="1"/>
</dbReference>
<evidence type="ECO:0000256" key="11">
    <source>
        <dbReference type="ARBA" id="ARBA00035100"/>
    </source>
</evidence>
<comment type="caution">
    <text evidence="17">The sequence shown here is derived from an EMBL/GenBank/DDBJ whole genome shotgun (WGS) entry which is preliminary data.</text>
</comment>
<dbReference type="SMART" id="SM00260">
    <property type="entry name" value="CheW"/>
    <property type="match status" value="1"/>
</dbReference>
<dbReference type="Pfam" id="PF02895">
    <property type="entry name" value="H-kinase_dim"/>
    <property type="match status" value="1"/>
</dbReference>
<dbReference type="InterPro" id="IPR004358">
    <property type="entry name" value="Sig_transdc_His_kin-like_C"/>
</dbReference>
<dbReference type="Pfam" id="PF01627">
    <property type="entry name" value="Hpt"/>
    <property type="match status" value="1"/>
</dbReference>
<dbReference type="GO" id="GO:0000155">
    <property type="term" value="F:phosphorelay sensor kinase activity"/>
    <property type="evidence" value="ECO:0007669"/>
    <property type="project" value="InterPro"/>
</dbReference>
<dbReference type="SMART" id="SM00387">
    <property type="entry name" value="HATPase_c"/>
    <property type="match status" value="1"/>
</dbReference>
<dbReference type="Pfam" id="PF01584">
    <property type="entry name" value="CheW"/>
    <property type="match status" value="1"/>
</dbReference>
<keyword evidence="18" id="KW-1185">Reference proteome</keyword>
<dbReference type="SUPFAM" id="SSF55874">
    <property type="entry name" value="ATPase domain of HSP90 chaperone/DNA topoisomerase II/histidine kinase"/>
    <property type="match status" value="1"/>
</dbReference>
<accession>A0A7W9ANX9</accession>
<dbReference type="FunFam" id="3.30.565.10:FF:000016">
    <property type="entry name" value="Chemotaxis protein CheA, putative"/>
    <property type="match status" value="1"/>
</dbReference>
<keyword evidence="9" id="KW-0067">ATP-binding</keyword>
<dbReference type="FunFam" id="2.30.30.40:FF:000048">
    <property type="entry name" value="Chemotaxis protein CheA, putative"/>
    <property type="match status" value="1"/>
</dbReference>
<dbReference type="InterPro" id="IPR036097">
    <property type="entry name" value="HisK_dim/P_sf"/>
</dbReference>
<evidence type="ECO:0000256" key="10">
    <source>
        <dbReference type="ARBA" id="ARBA00023012"/>
    </source>
</evidence>
<dbReference type="InterPro" id="IPR051315">
    <property type="entry name" value="Bact_Chemotaxis_CheA"/>
</dbReference>
<evidence type="ECO:0000256" key="3">
    <source>
        <dbReference type="ARBA" id="ARBA00021495"/>
    </source>
</evidence>
<gene>
    <name evidence="17" type="ORF">FHR19_001210</name>
</gene>
<feature type="domain" description="CheW-like" evidence="15">
    <location>
        <begin position="542"/>
        <end position="678"/>
    </location>
</feature>
<dbReference type="InterPro" id="IPR003594">
    <property type="entry name" value="HATPase_dom"/>
</dbReference>
<dbReference type="InterPro" id="IPR008207">
    <property type="entry name" value="Sig_transdc_His_kin_Hpt_dom"/>
</dbReference>
<keyword evidence="5 12" id="KW-0597">Phosphoprotein</keyword>